<name>B3S8R4_TRIAD</name>
<dbReference type="HOGENOM" id="CLU_1604847_0_0_1"/>
<dbReference type="InParanoid" id="B3S8R4"/>
<evidence type="ECO:0000313" key="2">
    <source>
        <dbReference type="Proteomes" id="UP000009022"/>
    </source>
</evidence>
<accession>B3S8R4</accession>
<dbReference type="PhylomeDB" id="B3S8R4"/>
<protein>
    <submittedName>
        <fullName evidence="1">Uncharacterized protein</fullName>
    </submittedName>
</protein>
<sequence>MQLMTNKEDTLFAKIDYKNESGLGDVRISLCGGDTQKIEGNSKFQDSLLDKGPFIRRDNVTGAVIAEKSYVSQISSVRHKRINSYRIASHEELWSDLREAAIINVVDILEYHDLECETGKFREVHKKKEINIGIKLHQLLRSENCMLFSKNLYKLIFDIVPAYFTQ</sequence>
<gene>
    <name evidence="1" type="ORF">TRIADDRAFT_60635</name>
</gene>
<evidence type="ECO:0000313" key="1">
    <source>
        <dbReference type="EMBL" id="EDV20996.1"/>
    </source>
</evidence>
<dbReference type="EMBL" id="DS985256">
    <property type="protein sequence ID" value="EDV20996.1"/>
    <property type="molecule type" value="Genomic_DNA"/>
</dbReference>
<reference evidence="1 2" key="1">
    <citation type="journal article" date="2008" name="Nature">
        <title>The Trichoplax genome and the nature of placozoans.</title>
        <authorList>
            <person name="Srivastava M."/>
            <person name="Begovic E."/>
            <person name="Chapman J."/>
            <person name="Putnam N.H."/>
            <person name="Hellsten U."/>
            <person name="Kawashima T."/>
            <person name="Kuo A."/>
            <person name="Mitros T."/>
            <person name="Salamov A."/>
            <person name="Carpenter M.L."/>
            <person name="Signorovitch A.Y."/>
            <person name="Moreno M.A."/>
            <person name="Kamm K."/>
            <person name="Grimwood J."/>
            <person name="Schmutz J."/>
            <person name="Shapiro H."/>
            <person name="Grigoriev I.V."/>
            <person name="Buss L.W."/>
            <person name="Schierwater B."/>
            <person name="Dellaporta S.L."/>
            <person name="Rokhsar D.S."/>
        </authorList>
    </citation>
    <scope>NUCLEOTIDE SEQUENCE [LARGE SCALE GENOMIC DNA]</scope>
    <source>
        <strain evidence="1 2">Grell-BS-1999</strain>
    </source>
</reference>
<dbReference type="RefSeq" id="XP_002116640.1">
    <property type="nucleotide sequence ID" value="XM_002116604.1"/>
</dbReference>
<dbReference type="GeneID" id="6757852"/>
<keyword evidence="2" id="KW-1185">Reference proteome</keyword>
<organism evidence="1 2">
    <name type="scientific">Trichoplax adhaerens</name>
    <name type="common">Trichoplax reptans</name>
    <dbReference type="NCBI Taxonomy" id="10228"/>
    <lineage>
        <taxon>Eukaryota</taxon>
        <taxon>Metazoa</taxon>
        <taxon>Placozoa</taxon>
        <taxon>Uniplacotomia</taxon>
        <taxon>Trichoplacea</taxon>
        <taxon>Trichoplacidae</taxon>
        <taxon>Trichoplax</taxon>
    </lineage>
</organism>
<dbReference type="AlphaFoldDB" id="B3S8R4"/>
<dbReference type="CTD" id="6757852"/>
<dbReference type="Proteomes" id="UP000009022">
    <property type="component" value="Unassembled WGS sequence"/>
</dbReference>
<dbReference type="KEGG" id="tad:TRIADDRAFT_60635"/>
<proteinExistence type="predicted"/>